<evidence type="ECO:0000313" key="2">
    <source>
        <dbReference type="EMBL" id="KAJ4395460.1"/>
    </source>
</evidence>
<evidence type="ECO:0000256" key="1">
    <source>
        <dbReference type="SAM" id="Phobius"/>
    </source>
</evidence>
<keyword evidence="3" id="KW-1185">Reference proteome</keyword>
<proteinExistence type="predicted"/>
<name>A0A9W9D144_9PLEO</name>
<sequence length="531" mass="59731">MSDEELSSDETNTRSSLGQLKWKWLQRNRKAIDLDRFDLASRGPDGSLRLLWHLKLRPHLATVGALCTLLMLAFSTFVQQSVAVNTRRFRVEDGNASYVHLATDMKALSVLPTATRESAAVLQAMLTSYLNPANVTGHCSTDICTWDPYRTLSICATVEDATSQLIAGNMSTDNERLPPQIPGATANLSPELHSNTSMYTYVERLTDSVGYGDDGSLGPKDTPSTGLPDAATTYLIYYDYCKEADAGHSQFSQEGAIEYWTAFKANFHICLQTFNTTFEGQWQASIVDSVAHMDWYWRYWGEMMLLYCTSLDKNLPDSRKNQTIKNDDIDDFCVSHGFVYDVGHTLNQVYNISKEIHKYEYEGVLNIGEENADTSPSAWTELLGSDVREFNTTSIEDDCNRKSFENFSNRIQRMAASLSLEMHNAESAGIDGVNRTNGTAWRTAPVIEVTFAWLIMPITLYVAITAFFFTTIVQTRDSPPWKSSALALLQSRDPDNHMASTKQFKKYAKATSVRLEHNGETWHLLESNQEQ</sequence>
<protein>
    <submittedName>
        <fullName evidence="2">Uncharacterized protein</fullName>
    </submittedName>
</protein>
<dbReference type="Pfam" id="PF11374">
    <property type="entry name" value="DUF3176"/>
    <property type="match status" value="1"/>
</dbReference>
<gene>
    <name evidence="2" type="ORF">N0V91_010818</name>
</gene>
<dbReference type="Proteomes" id="UP001140510">
    <property type="component" value="Unassembled WGS sequence"/>
</dbReference>
<dbReference type="AlphaFoldDB" id="A0A9W9D144"/>
<dbReference type="PANTHER" id="PTHR35394">
    <property type="entry name" value="DUF3176 DOMAIN-CONTAINING PROTEIN"/>
    <property type="match status" value="1"/>
</dbReference>
<keyword evidence="1" id="KW-0472">Membrane</keyword>
<evidence type="ECO:0000313" key="3">
    <source>
        <dbReference type="Proteomes" id="UP001140510"/>
    </source>
</evidence>
<feature type="transmembrane region" description="Helical" evidence="1">
    <location>
        <begin position="59"/>
        <end position="78"/>
    </location>
</feature>
<comment type="caution">
    <text evidence="2">The sequence shown here is derived from an EMBL/GenBank/DDBJ whole genome shotgun (WGS) entry which is preliminary data.</text>
</comment>
<reference evidence="2" key="1">
    <citation type="submission" date="2022-10" db="EMBL/GenBank/DDBJ databases">
        <title>Tapping the CABI collections for fungal endophytes: first genome assemblies for Collariella, Neodidymelliopsis, Ascochyta clinopodiicola, Didymella pomorum, Didymosphaeria variabile, Neocosmospora piperis and Neocucurbitaria cava.</title>
        <authorList>
            <person name="Hill R."/>
        </authorList>
    </citation>
    <scope>NUCLEOTIDE SEQUENCE</scope>
    <source>
        <strain evidence="2">IMI 355091</strain>
    </source>
</reference>
<accession>A0A9W9D144</accession>
<feature type="transmembrane region" description="Helical" evidence="1">
    <location>
        <begin position="451"/>
        <end position="473"/>
    </location>
</feature>
<organism evidence="2 3">
    <name type="scientific">Didymella pomorum</name>
    <dbReference type="NCBI Taxonomy" id="749634"/>
    <lineage>
        <taxon>Eukaryota</taxon>
        <taxon>Fungi</taxon>
        <taxon>Dikarya</taxon>
        <taxon>Ascomycota</taxon>
        <taxon>Pezizomycotina</taxon>
        <taxon>Dothideomycetes</taxon>
        <taxon>Pleosporomycetidae</taxon>
        <taxon>Pleosporales</taxon>
        <taxon>Pleosporineae</taxon>
        <taxon>Didymellaceae</taxon>
        <taxon>Didymella</taxon>
    </lineage>
</organism>
<dbReference type="PANTHER" id="PTHR35394:SF5">
    <property type="entry name" value="DUF3176 DOMAIN-CONTAINING PROTEIN"/>
    <property type="match status" value="1"/>
</dbReference>
<dbReference type="EMBL" id="JAPEVA010000157">
    <property type="protein sequence ID" value="KAJ4395460.1"/>
    <property type="molecule type" value="Genomic_DNA"/>
</dbReference>
<dbReference type="OrthoDB" id="5242705at2759"/>
<dbReference type="InterPro" id="IPR021514">
    <property type="entry name" value="DUF3176"/>
</dbReference>
<keyword evidence="1" id="KW-1133">Transmembrane helix</keyword>
<keyword evidence="1" id="KW-0812">Transmembrane</keyword>